<keyword evidence="6" id="KW-0548">Nucleotidyltransferase</keyword>
<dbReference type="Pfam" id="PF00483">
    <property type="entry name" value="NTP_transferase"/>
    <property type="match status" value="1"/>
</dbReference>
<feature type="domain" description="Nucleotidyl transferase" evidence="12">
    <location>
        <begin position="2"/>
        <end position="234"/>
    </location>
</feature>
<comment type="similarity">
    <text evidence="2">Belongs to the glucose-1-phosphate thymidylyltransferase family.</text>
</comment>
<keyword evidence="8" id="KW-0460">Magnesium</keyword>
<evidence type="ECO:0000256" key="1">
    <source>
        <dbReference type="ARBA" id="ARBA00001946"/>
    </source>
</evidence>
<dbReference type="PANTHER" id="PTHR43532:SF1">
    <property type="entry name" value="GLUCOSE-1-PHOSPHATE THYMIDYLYLTRANSFERASE 1"/>
    <property type="match status" value="1"/>
</dbReference>
<name>I8AGS9_9BACL</name>
<evidence type="ECO:0000256" key="3">
    <source>
        <dbReference type="ARBA" id="ARBA00012461"/>
    </source>
</evidence>
<dbReference type="InterPro" id="IPR029044">
    <property type="entry name" value="Nucleotide-diphossugar_trans"/>
</dbReference>
<keyword evidence="5" id="KW-0808">Transferase</keyword>
<evidence type="ECO:0000256" key="7">
    <source>
        <dbReference type="ARBA" id="ARBA00022723"/>
    </source>
</evidence>
<dbReference type="PANTHER" id="PTHR43532">
    <property type="entry name" value="GLUCOSE-1-PHOSPHATE THYMIDYLYLTRANSFERASE"/>
    <property type="match status" value="1"/>
</dbReference>
<evidence type="ECO:0000256" key="6">
    <source>
        <dbReference type="ARBA" id="ARBA00022695"/>
    </source>
</evidence>
<dbReference type="OrthoDB" id="9803871at2"/>
<evidence type="ECO:0000256" key="11">
    <source>
        <dbReference type="ARBA" id="ARBA00049336"/>
    </source>
</evidence>
<dbReference type="PATRIC" id="fig|1196324.3.peg.3033"/>
<keyword evidence="7" id="KW-0479">Metal-binding</keyword>
<evidence type="ECO:0000259" key="12">
    <source>
        <dbReference type="Pfam" id="PF00483"/>
    </source>
</evidence>
<keyword evidence="14" id="KW-1185">Reference proteome</keyword>
<dbReference type="eggNOG" id="COG1209">
    <property type="taxonomic scope" value="Bacteria"/>
</dbReference>
<evidence type="ECO:0000256" key="4">
    <source>
        <dbReference type="ARBA" id="ARBA00017654"/>
    </source>
</evidence>
<comment type="caution">
    <text evidence="13">The sequence shown here is derived from an EMBL/GenBank/DDBJ whole genome shotgun (WGS) entry which is preliminary data.</text>
</comment>
<reference evidence="13 14" key="1">
    <citation type="journal article" date="2012" name="J. Bacteriol.">
        <title>Genome of Bacillus macauensis ZFHKF-1, a Long-Chain-Forming Bacterium.</title>
        <authorList>
            <person name="Cai L."/>
            <person name="Zhang T."/>
        </authorList>
    </citation>
    <scope>NUCLEOTIDE SEQUENCE [LARGE SCALE GENOMIC DNA]</scope>
    <source>
        <strain evidence="13 14">ZFHKF-1</strain>
    </source>
</reference>
<evidence type="ECO:0000256" key="10">
    <source>
        <dbReference type="ARBA" id="ARBA00032598"/>
    </source>
</evidence>
<evidence type="ECO:0000313" key="14">
    <source>
        <dbReference type="Proteomes" id="UP000004080"/>
    </source>
</evidence>
<proteinExistence type="inferred from homology"/>
<evidence type="ECO:0000256" key="8">
    <source>
        <dbReference type="ARBA" id="ARBA00022842"/>
    </source>
</evidence>
<dbReference type="InterPro" id="IPR005835">
    <property type="entry name" value="NTP_transferase_dom"/>
</dbReference>
<dbReference type="Gene3D" id="3.90.550.10">
    <property type="entry name" value="Spore Coat Polysaccharide Biosynthesis Protein SpsA, Chain A"/>
    <property type="match status" value="1"/>
</dbReference>
<evidence type="ECO:0000256" key="9">
    <source>
        <dbReference type="ARBA" id="ARBA00032492"/>
    </source>
</evidence>
<dbReference type="GO" id="GO:0008879">
    <property type="term" value="F:glucose-1-phosphate thymidylyltransferase activity"/>
    <property type="evidence" value="ECO:0007669"/>
    <property type="project" value="UniProtKB-EC"/>
</dbReference>
<dbReference type="STRING" id="1196324.A374_14840"/>
<comment type="cofactor">
    <cofactor evidence="1">
        <name>Mg(2+)</name>
        <dbReference type="ChEBI" id="CHEBI:18420"/>
    </cofactor>
</comment>
<gene>
    <name evidence="13" type="ORF">A374_14840</name>
</gene>
<evidence type="ECO:0000313" key="13">
    <source>
        <dbReference type="EMBL" id="EIT84614.1"/>
    </source>
</evidence>
<dbReference type="InterPro" id="IPR005907">
    <property type="entry name" value="G1P_thy_trans_s"/>
</dbReference>
<dbReference type="AlphaFoldDB" id="I8AGS9"/>
<dbReference type="GO" id="GO:0046872">
    <property type="term" value="F:metal ion binding"/>
    <property type="evidence" value="ECO:0007669"/>
    <property type="project" value="UniProtKB-KW"/>
</dbReference>
<evidence type="ECO:0000256" key="2">
    <source>
        <dbReference type="ARBA" id="ARBA00010480"/>
    </source>
</evidence>
<dbReference type="EC" id="2.7.7.24" evidence="3"/>
<dbReference type="Proteomes" id="UP000004080">
    <property type="component" value="Unassembled WGS sequence"/>
</dbReference>
<dbReference type="SUPFAM" id="SSF53448">
    <property type="entry name" value="Nucleotide-diphospho-sugar transferases"/>
    <property type="match status" value="1"/>
</dbReference>
<organism evidence="13 14">
    <name type="scientific">Fictibacillus macauensis ZFHKF-1</name>
    <dbReference type="NCBI Taxonomy" id="1196324"/>
    <lineage>
        <taxon>Bacteria</taxon>
        <taxon>Bacillati</taxon>
        <taxon>Bacillota</taxon>
        <taxon>Bacilli</taxon>
        <taxon>Bacillales</taxon>
        <taxon>Fictibacillaceae</taxon>
        <taxon>Fictibacillus</taxon>
    </lineage>
</organism>
<sequence length="242" mass="26787">MKGIILAGGTGSRLQPLTTVINKHLLPIGQVPMILHSVQKMKEAGIHHIAIVTNEDDIPSFQKLLGDGHNEKVNIQYAKQEGARGIADGIAAGRRILGCGRCLVILGDNLFDDALLPYIERYLHQPSGAKVLLKKVSDPHRYGIAQVNETLGEIEGIEEKPKIPKSSYCVTGIYMFDDDIDAFIEKIEPSARGELEITDVNNMYIQQSILTYDIMDGWWLDAGTHEALHEANCHFWAEGEDS</sequence>
<protein>
    <recommendedName>
        <fullName evidence="4">Glucose-1-phosphate thymidylyltransferase</fullName>
        <ecNumber evidence="3">2.7.7.24</ecNumber>
    </recommendedName>
    <alternativeName>
        <fullName evidence="10">dTDP-glucose pyrophosphorylase</fullName>
    </alternativeName>
    <alternativeName>
        <fullName evidence="9">dTDP-glucose synthase</fullName>
    </alternativeName>
</protein>
<evidence type="ECO:0000256" key="5">
    <source>
        <dbReference type="ARBA" id="ARBA00022679"/>
    </source>
</evidence>
<dbReference type="RefSeq" id="WP_007203044.1">
    <property type="nucleotide sequence ID" value="NZ_AKKV01000031.1"/>
</dbReference>
<dbReference type="EMBL" id="AKKV01000031">
    <property type="protein sequence ID" value="EIT84614.1"/>
    <property type="molecule type" value="Genomic_DNA"/>
</dbReference>
<accession>I8AGS9</accession>
<comment type="catalytic activity">
    <reaction evidence="11">
        <text>dTTP + alpha-D-glucose 1-phosphate + H(+) = dTDP-alpha-D-glucose + diphosphate</text>
        <dbReference type="Rhea" id="RHEA:15225"/>
        <dbReference type="ChEBI" id="CHEBI:15378"/>
        <dbReference type="ChEBI" id="CHEBI:33019"/>
        <dbReference type="ChEBI" id="CHEBI:37568"/>
        <dbReference type="ChEBI" id="CHEBI:57477"/>
        <dbReference type="ChEBI" id="CHEBI:58601"/>
        <dbReference type="EC" id="2.7.7.24"/>
    </reaction>
</comment>